<evidence type="ECO:0000313" key="2">
    <source>
        <dbReference type="EMBL" id="VVE53285.1"/>
    </source>
</evidence>
<accession>A0A5E4YY77</accession>
<keyword evidence="3" id="KW-1185">Reference proteome</keyword>
<reference evidence="2 3" key="1">
    <citation type="submission" date="2019-08" db="EMBL/GenBank/DDBJ databases">
        <authorList>
            <person name="Peeters C."/>
        </authorList>
    </citation>
    <scope>NUCLEOTIDE SEQUENCE [LARGE SCALE GENOMIC DNA]</scope>
    <source>
        <strain evidence="2 3">LMG 31013</strain>
    </source>
</reference>
<dbReference type="EMBL" id="CABPRU010000020">
    <property type="protein sequence ID" value="VVE53285.1"/>
    <property type="molecule type" value="Genomic_DNA"/>
</dbReference>
<dbReference type="Proteomes" id="UP000334380">
    <property type="component" value="Unassembled WGS sequence"/>
</dbReference>
<protein>
    <submittedName>
        <fullName evidence="2">Uncharacterized protein</fullName>
    </submittedName>
</protein>
<dbReference type="OrthoDB" id="8938615at2"/>
<organism evidence="2 3">
    <name type="scientific">Pandoraea terrigena</name>
    <dbReference type="NCBI Taxonomy" id="2508292"/>
    <lineage>
        <taxon>Bacteria</taxon>
        <taxon>Pseudomonadati</taxon>
        <taxon>Pseudomonadota</taxon>
        <taxon>Betaproteobacteria</taxon>
        <taxon>Burkholderiales</taxon>
        <taxon>Burkholderiaceae</taxon>
        <taxon>Pandoraea</taxon>
    </lineage>
</organism>
<feature type="region of interest" description="Disordered" evidence="1">
    <location>
        <begin position="358"/>
        <end position="384"/>
    </location>
</feature>
<proteinExistence type="predicted"/>
<dbReference type="AlphaFoldDB" id="A0A5E4YY77"/>
<name>A0A5E4YY77_9BURK</name>
<sequence length="415" mass="45454">MYFAIGEWLTTALALSNGIPSPYPAAPEQGMTTDLRRIASAPVSTSAQHDKPCRLDASATGTAFDWSQPPTTRARIFAERLKDVRPVCVVGSRNDSENCLLDLTPDANVDVSASRLMLAGCEGSLPATVRAALTHDGRDTQALEQVFSDTFAAESQGKFSVPAIERRINHSLRQMSPSVQRLLRRADVYLEMPRVTFVRTLTSEQEARRHHVMAPFAAPPARRVTGAPEVRDAMLGVYIRLPIGDAVHTLLVSLATPNTVERIRQDPRAHADGHLHAIFGDIPEYFQATRLQMRAVAPGGDIVHTLAEWLHDGHQRYRDFALGETRERLAPESHRHVRQQACPPAAPPRTTAALQTPPLAQASAQPEVPSQADVAPAPAPLPRNRQPSVAEIAQALAALERLDRQYRALGRPRFG</sequence>
<dbReference type="RefSeq" id="WP_150615179.1">
    <property type="nucleotide sequence ID" value="NZ_CABPRU010000020.1"/>
</dbReference>
<gene>
    <name evidence="2" type="ORF">PTE31013_04877</name>
</gene>
<evidence type="ECO:0000256" key="1">
    <source>
        <dbReference type="SAM" id="MobiDB-lite"/>
    </source>
</evidence>
<evidence type="ECO:0000313" key="3">
    <source>
        <dbReference type="Proteomes" id="UP000334380"/>
    </source>
</evidence>